<evidence type="ECO:0000256" key="5">
    <source>
        <dbReference type="ARBA" id="ARBA00022692"/>
    </source>
</evidence>
<dbReference type="InterPro" id="IPR042094">
    <property type="entry name" value="T2SS_GspF_sf"/>
</dbReference>
<dbReference type="GO" id="GO:0005886">
    <property type="term" value="C:plasma membrane"/>
    <property type="evidence" value="ECO:0007669"/>
    <property type="project" value="UniProtKB-SubCell"/>
</dbReference>
<name>A0AAE3L622_9GAMM</name>
<evidence type="ECO:0000313" key="10">
    <source>
        <dbReference type="EMBL" id="MCS3904482.1"/>
    </source>
</evidence>
<organism evidence="10 11">
    <name type="scientific">Methylohalomonas lacus</name>
    <dbReference type="NCBI Taxonomy" id="398773"/>
    <lineage>
        <taxon>Bacteria</taxon>
        <taxon>Pseudomonadati</taxon>
        <taxon>Pseudomonadota</taxon>
        <taxon>Gammaproteobacteria</taxon>
        <taxon>Methylohalomonadales</taxon>
        <taxon>Methylohalomonadaceae</taxon>
        <taxon>Methylohalomonas</taxon>
    </lineage>
</organism>
<feature type="domain" description="Type II secretion system protein GspF" evidence="9">
    <location>
        <begin position="275"/>
        <end position="397"/>
    </location>
</feature>
<keyword evidence="6 8" id="KW-1133">Transmembrane helix</keyword>
<evidence type="ECO:0000256" key="3">
    <source>
        <dbReference type="ARBA" id="ARBA00022475"/>
    </source>
</evidence>
<evidence type="ECO:0000259" key="9">
    <source>
        <dbReference type="Pfam" id="PF00482"/>
    </source>
</evidence>
<dbReference type="FunFam" id="1.20.81.30:FF:000001">
    <property type="entry name" value="Type II secretion system protein F"/>
    <property type="match status" value="2"/>
</dbReference>
<dbReference type="PANTHER" id="PTHR30012">
    <property type="entry name" value="GENERAL SECRETION PATHWAY PROTEIN"/>
    <property type="match status" value="1"/>
</dbReference>
<reference evidence="10" key="1">
    <citation type="submission" date="2022-08" db="EMBL/GenBank/DDBJ databases">
        <title>Genomic Encyclopedia of Type Strains, Phase III (KMG-III): the genomes of soil and plant-associated and newly described type strains.</title>
        <authorList>
            <person name="Whitman W."/>
        </authorList>
    </citation>
    <scope>NUCLEOTIDE SEQUENCE</scope>
    <source>
        <strain evidence="10">HMT 1</strain>
    </source>
</reference>
<dbReference type="PANTHER" id="PTHR30012:SF4">
    <property type="entry name" value="MSHA BIOGENESIS PROTEIN MSHG"/>
    <property type="match status" value="1"/>
</dbReference>
<comment type="caution">
    <text evidence="10">The sequence shown here is derived from an EMBL/GenBank/DDBJ whole genome shotgun (WGS) entry which is preliminary data.</text>
</comment>
<feature type="transmembrane region" description="Helical" evidence="8">
    <location>
        <begin position="174"/>
        <end position="198"/>
    </location>
</feature>
<gene>
    <name evidence="10" type="ORF">J2T55_002518</name>
</gene>
<evidence type="ECO:0000256" key="2">
    <source>
        <dbReference type="ARBA" id="ARBA00005745"/>
    </source>
</evidence>
<dbReference type="RefSeq" id="WP_259057528.1">
    <property type="nucleotide sequence ID" value="NZ_JANUCT010000024.1"/>
</dbReference>
<evidence type="ECO:0000256" key="7">
    <source>
        <dbReference type="ARBA" id="ARBA00023136"/>
    </source>
</evidence>
<keyword evidence="5 8" id="KW-0812">Transmembrane</keyword>
<evidence type="ECO:0000256" key="6">
    <source>
        <dbReference type="ARBA" id="ARBA00022989"/>
    </source>
</evidence>
<feature type="domain" description="Type II secretion system protein GspF" evidence="9">
    <location>
        <begin position="72"/>
        <end position="195"/>
    </location>
</feature>
<dbReference type="Gene3D" id="1.20.81.30">
    <property type="entry name" value="Type II secretion system (T2SS), domain F"/>
    <property type="match status" value="2"/>
</dbReference>
<proteinExistence type="inferred from homology"/>
<dbReference type="Proteomes" id="UP001204445">
    <property type="component" value="Unassembled WGS sequence"/>
</dbReference>
<evidence type="ECO:0000256" key="1">
    <source>
        <dbReference type="ARBA" id="ARBA00004429"/>
    </source>
</evidence>
<dbReference type="Pfam" id="PF00482">
    <property type="entry name" value="T2SSF"/>
    <property type="match status" value="2"/>
</dbReference>
<evidence type="ECO:0000256" key="4">
    <source>
        <dbReference type="ARBA" id="ARBA00022519"/>
    </source>
</evidence>
<feature type="transmembrane region" description="Helical" evidence="8">
    <location>
        <begin position="378"/>
        <end position="399"/>
    </location>
</feature>
<dbReference type="InterPro" id="IPR003004">
    <property type="entry name" value="GspF/PilC"/>
</dbReference>
<protein>
    <submittedName>
        <fullName evidence="10">MSHA biogenesis protein MshG</fullName>
    </submittedName>
</protein>
<dbReference type="PRINTS" id="PR00812">
    <property type="entry name" value="BCTERIALGSPF"/>
</dbReference>
<dbReference type="EMBL" id="JANUCT010000024">
    <property type="protein sequence ID" value="MCS3904482.1"/>
    <property type="molecule type" value="Genomic_DNA"/>
</dbReference>
<keyword evidence="4" id="KW-0997">Cell inner membrane</keyword>
<accession>A0AAE3L622</accession>
<keyword evidence="3" id="KW-1003">Cell membrane</keyword>
<sequence length="405" mass="44933">MPYYAYKGRNPRGELVQGSIEANTADVVASQLMNTGVTPIDIVETEGEQSGQGNVLGRAFAKRPGLDDLILFSRQMYILMKSGVPITRAMSGLIQSTRNPYMVEALREVLADIESGHDLGNALGRHPAIFSTLFVSMIRVGENTGRLDEAFQRISQYLELEKDTRQRVKAALRYPLFVLAAIAIAIAIINIFVIPAFADLFGRADVELPWQTRLIMATSSFFVNYWPLLLLGVIGGIVGFRVYITTERGRYWWDKTKLELPLVGDIIKRAILGRFARAFAMALKSGVPLVQGLTVVARSVDNDYIAEHILGMRNGIERGESMTRTAAMTGQFTPLVLQMMAVGEETGEVDRLLAEVADYYEREVDYDIRNLSSTIEPVMIIAIGVMVLVLALGVFLPMWDMSKAI</sequence>
<dbReference type="InterPro" id="IPR018076">
    <property type="entry name" value="T2SS_GspF_dom"/>
</dbReference>
<feature type="transmembrane region" description="Helical" evidence="8">
    <location>
        <begin position="225"/>
        <end position="244"/>
    </location>
</feature>
<dbReference type="AlphaFoldDB" id="A0AAE3L622"/>
<evidence type="ECO:0000313" key="11">
    <source>
        <dbReference type="Proteomes" id="UP001204445"/>
    </source>
</evidence>
<keyword evidence="7 8" id="KW-0472">Membrane</keyword>
<keyword evidence="11" id="KW-1185">Reference proteome</keyword>
<dbReference type="GO" id="GO:0015628">
    <property type="term" value="P:protein secretion by the type II secretion system"/>
    <property type="evidence" value="ECO:0007669"/>
    <property type="project" value="TreeGrafter"/>
</dbReference>
<comment type="similarity">
    <text evidence="2">Belongs to the GSP F family.</text>
</comment>
<evidence type="ECO:0000256" key="8">
    <source>
        <dbReference type="SAM" id="Phobius"/>
    </source>
</evidence>
<comment type="subcellular location">
    <subcellularLocation>
        <location evidence="1">Cell inner membrane</location>
        <topology evidence="1">Multi-pass membrane protein</topology>
    </subcellularLocation>
</comment>